<evidence type="ECO:0000313" key="2">
    <source>
        <dbReference type="EnsemblPlants" id="TuG1812G0100001911.01.T01.cds409672"/>
    </source>
</evidence>
<evidence type="ECO:0000313" key="3">
    <source>
        <dbReference type="Proteomes" id="UP000015106"/>
    </source>
</evidence>
<organism evidence="2 3">
    <name type="scientific">Triticum urartu</name>
    <name type="common">Red wild einkorn</name>
    <name type="synonym">Crithodium urartu</name>
    <dbReference type="NCBI Taxonomy" id="4572"/>
    <lineage>
        <taxon>Eukaryota</taxon>
        <taxon>Viridiplantae</taxon>
        <taxon>Streptophyta</taxon>
        <taxon>Embryophyta</taxon>
        <taxon>Tracheophyta</taxon>
        <taxon>Spermatophyta</taxon>
        <taxon>Magnoliopsida</taxon>
        <taxon>Liliopsida</taxon>
        <taxon>Poales</taxon>
        <taxon>Poaceae</taxon>
        <taxon>BOP clade</taxon>
        <taxon>Pooideae</taxon>
        <taxon>Triticodae</taxon>
        <taxon>Triticeae</taxon>
        <taxon>Triticinae</taxon>
        <taxon>Triticum</taxon>
    </lineage>
</organism>
<feature type="region of interest" description="Disordered" evidence="1">
    <location>
        <begin position="1"/>
        <end position="22"/>
    </location>
</feature>
<feature type="region of interest" description="Disordered" evidence="1">
    <location>
        <begin position="55"/>
        <end position="74"/>
    </location>
</feature>
<reference evidence="2" key="3">
    <citation type="submission" date="2022-06" db="UniProtKB">
        <authorList>
            <consortium name="EnsemblPlants"/>
        </authorList>
    </citation>
    <scope>IDENTIFICATION</scope>
</reference>
<keyword evidence="3" id="KW-1185">Reference proteome</keyword>
<reference evidence="2" key="2">
    <citation type="submission" date="2018-03" db="EMBL/GenBank/DDBJ databases">
        <title>The Triticum urartu genome reveals the dynamic nature of wheat genome evolution.</title>
        <authorList>
            <person name="Ling H."/>
            <person name="Ma B."/>
            <person name="Shi X."/>
            <person name="Liu H."/>
            <person name="Dong L."/>
            <person name="Sun H."/>
            <person name="Cao Y."/>
            <person name="Gao Q."/>
            <person name="Zheng S."/>
            <person name="Li Y."/>
            <person name="Yu Y."/>
            <person name="Du H."/>
            <person name="Qi M."/>
            <person name="Li Y."/>
            <person name="Yu H."/>
            <person name="Cui Y."/>
            <person name="Wang N."/>
            <person name="Chen C."/>
            <person name="Wu H."/>
            <person name="Zhao Y."/>
            <person name="Zhang J."/>
            <person name="Li Y."/>
            <person name="Zhou W."/>
            <person name="Zhang B."/>
            <person name="Hu W."/>
            <person name="Eijk M."/>
            <person name="Tang J."/>
            <person name="Witsenboer H."/>
            <person name="Zhao S."/>
            <person name="Li Z."/>
            <person name="Zhang A."/>
            <person name="Wang D."/>
            <person name="Liang C."/>
        </authorList>
    </citation>
    <scope>NUCLEOTIDE SEQUENCE [LARGE SCALE GENOMIC DNA]</scope>
    <source>
        <strain evidence="2">cv. G1812</strain>
    </source>
</reference>
<dbReference type="AlphaFoldDB" id="A0A8R7JZG0"/>
<sequence>QQVGHDDLAHTVPVGAVGSEGDVRAAVEETPWDCEGGPGEGVVLQLQHLACHVHGRDDQGGQGAEVKQHDGPVRRGERVRGMVRERAGLVEVVDDQETPRGWWRAVRRRFSGSCYATH</sequence>
<proteinExistence type="predicted"/>
<name>A0A8R7JZG0_TRIUA</name>
<accession>A0A8R7JZG0</accession>
<dbReference type="EnsemblPlants" id="TuG1812G0100001911.01.T01">
    <property type="protein sequence ID" value="TuG1812G0100001911.01.T01.cds409672"/>
    <property type="gene ID" value="TuG1812G0100001911.01"/>
</dbReference>
<evidence type="ECO:0000256" key="1">
    <source>
        <dbReference type="SAM" id="MobiDB-lite"/>
    </source>
</evidence>
<dbReference type="Gramene" id="TuG1812G0100001911.01.T01">
    <property type="protein sequence ID" value="TuG1812G0100001911.01.T01.cds409672"/>
    <property type="gene ID" value="TuG1812G0100001911.01"/>
</dbReference>
<protein>
    <submittedName>
        <fullName evidence="2">Uncharacterized protein</fullName>
    </submittedName>
</protein>
<reference evidence="3" key="1">
    <citation type="journal article" date="2013" name="Nature">
        <title>Draft genome of the wheat A-genome progenitor Triticum urartu.</title>
        <authorList>
            <person name="Ling H.Q."/>
            <person name="Zhao S."/>
            <person name="Liu D."/>
            <person name="Wang J."/>
            <person name="Sun H."/>
            <person name="Zhang C."/>
            <person name="Fan H."/>
            <person name="Li D."/>
            <person name="Dong L."/>
            <person name="Tao Y."/>
            <person name="Gao C."/>
            <person name="Wu H."/>
            <person name="Li Y."/>
            <person name="Cui Y."/>
            <person name="Guo X."/>
            <person name="Zheng S."/>
            <person name="Wang B."/>
            <person name="Yu K."/>
            <person name="Liang Q."/>
            <person name="Yang W."/>
            <person name="Lou X."/>
            <person name="Chen J."/>
            <person name="Feng M."/>
            <person name="Jian J."/>
            <person name="Zhang X."/>
            <person name="Luo G."/>
            <person name="Jiang Y."/>
            <person name="Liu J."/>
            <person name="Wang Z."/>
            <person name="Sha Y."/>
            <person name="Zhang B."/>
            <person name="Wu H."/>
            <person name="Tang D."/>
            <person name="Shen Q."/>
            <person name="Xue P."/>
            <person name="Zou S."/>
            <person name="Wang X."/>
            <person name="Liu X."/>
            <person name="Wang F."/>
            <person name="Yang Y."/>
            <person name="An X."/>
            <person name="Dong Z."/>
            <person name="Zhang K."/>
            <person name="Zhang X."/>
            <person name="Luo M.C."/>
            <person name="Dvorak J."/>
            <person name="Tong Y."/>
            <person name="Wang J."/>
            <person name="Yang H."/>
            <person name="Li Z."/>
            <person name="Wang D."/>
            <person name="Zhang A."/>
            <person name="Wang J."/>
        </authorList>
    </citation>
    <scope>NUCLEOTIDE SEQUENCE</scope>
    <source>
        <strain evidence="3">cv. G1812</strain>
    </source>
</reference>
<dbReference type="Proteomes" id="UP000015106">
    <property type="component" value="Chromosome 1"/>
</dbReference>